<feature type="region of interest" description="Disordered" evidence="1">
    <location>
        <begin position="1"/>
        <end position="22"/>
    </location>
</feature>
<gene>
    <name evidence="3" type="ORF">KDL28_25745</name>
</gene>
<dbReference type="RefSeq" id="WP_252442445.1">
    <property type="nucleotide sequence ID" value="NZ_JAGSOV010000054.1"/>
</dbReference>
<feature type="transmembrane region" description="Helical" evidence="2">
    <location>
        <begin position="50"/>
        <end position="70"/>
    </location>
</feature>
<dbReference type="EMBL" id="JAGSOV010000054">
    <property type="protein sequence ID" value="MCO1658474.1"/>
    <property type="molecule type" value="Genomic_DNA"/>
</dbReference>
<evidence type="ECO:0000313" key="3">
    <source>
        <dbReference type="EMBL" id="MCO1658474.1"/>
    </source>
</evidence>
<keyword evidence="4" id="KW-1185">Reference proteome</keyword>
<sequence>MAPTLDPDRVPERAVRRPTHRIPARPEAFTEGIPKHATHPSEWDGRTFHLGLLIGVLIAAAIIGTLVVLASGGRGWAPVVPLVLSAPLVVLTISRYQRRVRALQAATTSTAPSRVRVLIRGEEQKEEEEEEEGTAAEVIARPVSRPATSGHGTDPTGPGDQGWATAADRFARVRAEYAAFETDPLQVLRLPALVDASVPSTARFIDAFADAQSLATDRYPGVDHARRFAAAADHAERTWTAARDAAERIRFSGLTPTERGTIERVVKLLTTARDSDNEPERLAAYARARTELDRLDRTGVVHVPRNTRAALDAVARGQLPG</sequence>
<organism evidence="3 4">
    <name type="scientific">Pseudonocardia humida</name>
    <dbReference type="NCBI Taxonomy" id="2800819"/>
    <lineage>
        <taxon>Bacteria</taxon>
        <taxon>Bacillati</taxon>
        <taxon>Actinomycetota</taxon>
        <taxon>Actinomycetes</taxon>
        <taxon>Pseudonocardiales</taxon>
        <taxon>Pseudonocardiaceae</taxon>
        <taxon>Pseudonocardia</taxon>
    </lineage>
</organism>
<reference evidence="3" key="1">
    <citation type="submission" date="2021-04" db="EMBL/GenBank/DDBJ databases">
        <title>Pseudonocardia sp. nov., isolated from sandy soil of mangrove forest.</title>
        <authorList>
            <person name="Zan Z."/>
            <person name="Huang R."/>
            <person name="Liu W."/>
        </authorList>
    </citation>
    <scope>NUCLEOTIDE SEQUENCE</scope>
    <source>
        <strain evidence="3">S2-4</strain>
    </source>
</reference>
<evidence type="ECO:0000313" key="4">
    <source>
        <dbReference type="Proteomes" id="UP001165283"/>
    </source>
</evidence>
<feature type="compositionally biased region" description="Basic and acidic residues" evidence="1">
    <location>
        <begin position="1"/>
        <end position="15"/>
    </location>
</feature>
<keyword evidence="2" id="KW-0472">Membrane</keyword>
<feature type="transmembrane region" description="Helical" evidence="2">
    <location>
        <begin position="76"/>
        <end position="94"/>
    </location>
</feature>
<evidence type="ECO:0000256" key="2">
    <source>
        <dbReference type="SAM" id="Phobius"/>
    </source>
</evidence>
<proteinExistence type="predicted"/>
<accession>A0ABT1A6X0</accession>
<evidence type="ECO:0008006" key="5">
    <source>
        <dbReference type="Google" id="ProtNLM"/>
    </source>
</evidence>
<feature type="compositionally biased region" description="Acidic residues" evidence="1">
    <location>
        <begin position="124"/>
        <end position="134"/>
    </location>
</feature>
<name>A0ABT1A6X0_9PSEU</name>
<dbReference type="Proteomes" id="UP001165283">
    <property type="component" value="Unassembled WGS sequence"/>
</dbReference>
<evidence type="ECO:0000256" key="1">
    <source>
        <dbReference type="SAM" id="MobiDB-lite"/>
    </source>
</evidence>
<keyword evidence="2" id="KW-1133">Transmembrane helix</keyword>
<feature type="region of interest" description="Disordered" evidence="1">
    <location>
        <begin position="122"/>
        <end position="163"/>
    </location>
</feature>
<protein>
    <recommendedName>
        <fullName evidence="5">DUF2786 domain-containing protein</fullName>
    </recommendedName>
</protein>
<keyword evidence="2" id="KW-0812">Transmembrane</keyword>
<comment type="caution">
    <text evidence="3">The sequence shown here is derived from an EMBL/GenBank/DDBJ whole genome shotgun (WGS) entry which is preliminary data.</text>
</comment>